<dbReference type="Proteomes" id="UP000828390">
    <property type="component" value="Unassembled WGS sequence"/>
</dbReference>
<name>A0A9D4I0H1_DREPO</name>
<proteinExistence type="predicted"/>
<evidence type="ECO:0000313" key="3">
    <source>
        <dbReference type="Proteomes" id="UP000828390"/>
    </source>
</evidence>
<accession>A0A9D4I0H1</accession>
<feature type="region of interest" description="Disordered" evidence="1">
    <location>
        <begin position="41"/>
        <end position="60"/>
    </location>
</feature>
<gene>
    <name evidence="2" type="ORF">DPMN_048760</name>
</gene>
<evidence type="ECO:0000256" key="1">
    <source>
        <dbReference type="SAM" id="MobiDB-lite"/>
    </source>
</evidence>
<organism evidence="2 3">
    <name type="scientific">Dreissena polymorpha</name>
    <name type="common">Zebra mussel</name>
    <name type="synonym">Mytilus polymorpha</name>
    <dbReference type="NCBI Taxonomy" id="45954"/>
    <lineage>
        <taxon>Eukaryota</taxon>
        <taxon>Metazoa</taxon>
        <taxon>Spiralia</taxon>
        <taxon>Lophotrochozoa</taxon>
        <taxon>Mollusca</taxon>
        <taxon>Bivalvia</taxon>
        <taxon>Autobranchia</taxon>
        <taxon>Heteroconchia</taxon>
        <taxon>Euheterodonta</taxon>
        <taxon>Imparidentia</taxon>
        <taxon>Neoheterodontei</taxon>
        <taxon>Myida</taxon>
        <taxon>Dreissenoidea</taxon>
        <taxon>Dreissenidae</taxon>
        <taxon>Dreissena</taxon>
    </lineage>
</organism>
<evidence type="ECO:0000313" key="2">
    <source>
        <dbReference type="EMBL" id="KAH3742030.1"/>
    </source>
</evidence>
<feature type="non-terminal residue" evidence="2">
    <location>
        <position position="60"/>
    </location>
</feature>
<dbReference type="AlphaFoldDB" id="A0A9D4I0H1"/>
<reference evidence="2" key="2">
    <citation type="submission" date="2020-11" db="EMBL/GenBank/DDBJ databases">
        <authorList>
            <person name="McCartney M.A."/>
            <person name="Auch B."/>
            <person name="Kono T."/>
            <person name="Mallez S."/>
            <person name="Becker A."/>
            <person name="Gohl D.M."/>
            <person name="Silverstein K.A.T."/>
            <person name="Koren S."/>
            <person name="Bechman K.B."/>
            <person name="Herman A."/>
            <person name="Abrahante J.E."/>
            <person name="Garbe J."/>
        </authorList>
    </citation>
    <scope>NUCLEOTIDE SEQUENCE</scope>
    <source>
        <strain evidence="2">Duluth1</strain>
        <tissue evidence="2">Whole animal</tissue>
    </source>
</reference>
<keyword evidence="3" id="KW-1185">Reference proteome</keyword>
<comment type="caution">
    <text evidence="2">The sequence shown here is derived from an EMBL/GenBank/DDBJ whole genome shotgun (WGS) entry which is preliminary data.</text>
</comment>
<reference evidence="2" key="1">
    <citation type="journal article" date="2019" name="bioRxiv">
        <title>The Genome of the Zebra Mussel, Dreissena polymorpha: A Resource for Invasive Species Research.</title>
        <authorList>
            <person name="McCartney M.A."/>
            <person name="Auch B."/>
            <person name="Kono T."/>
            <person name="Mallez S."/>
            <person name="Zhang Y."/>
            <person name="Obille A."/>
            <person name="Becker A."/>
            <person name="Abrahante J.E."/>
            <person name="Garbe J."/>
            <person name="Badalamenti J.P."/>
            <person name="Herman A."/>
            <person name="Mangelson H."/>
            <person name="Liachko I."/>
            <person name="Sullivan S."/>
            <person name="Sone E.D."/>
            <person name="Koren S."/>
            <person name="Silverstein K.A.T."/>
            <person name="Beckman K.B."/>
            <person name="Gohl D.M."/>
        </authorList>
    </citation>
    <scope>NUCLEOTIDE SEQUENCE</scope>
    <source>
        <strain evidence="2">Duluth1</strain>
        <tissue evidence="2">Whole animal</tissue>
    </source>
</reference>
<dbReference type="EMBL" id="JAIWYP010000011">
    <property type="protein sequence ID" value="KAH3742030.1"/>
    <property type="molecule type" value="Genomic_DNA"/>
</dbReference>
<sequence length="60" mass="6888">MDTKFPRDNAVTDGGYFVQTVCNALWYKTNQMDTINITSKKQKDVQPVPDLSYNPFCNKP</sequence>
<protein>
    <submittedName>
        <fullName evidence="2">Uncharacterized protein</fullName>
    </submittedName>
</protein>